<dbReference type="SUPFAM" id="SSF47095">
    <property type="entry name" value="HMG-box"/>
    <property type="match status" value="1"/>
</dbReference>
<feature type="region of interest" description="Disordered" evidence="2">
    <location>
        <begin position="44"/>
        <end position="186"/>
    </location>
</feature>
<dbReference type="GO" id="GO:0003677">
    <property type="term" value="F:DNA binding"/>
    <property type="evidence" value="ECO:0007669"/>
    <property type="project" value="UniProtKB-UniRule"/>
</dbReference>
<feature type="domain" description="HMG box" evidence="3">
    <location>
        <begin position="7"/>
        <end position="57"/>
    </location>
</feature>
<evidence type="ECO:0000256" key="1">
    <source>
        <dbReference type="PROSITE-ProRule" id="PRU00267"/>
    </source>
</evidence>
<sequence>MSDDPGKTKRLNAFILFRTEKSKQYPGVRQARLSKLIGDRWNRLPEAAKNRWRNYARNGGEPPNDDDDSGDAERENKRPNDATATTSVVDDSSGKCAPGTSVPQPEELQKPSALADKGKKPLRPVNACQEQGRSTEKTTKQGARTASKEQTIDAAGPSPTEAPSATEVSIASGTSSEVPPVHDEPNYSAFLAEMPPAVPSVDKSLDLDENTVDELQEKAAKGTIYIPPIPGVATLTHPGPYQIIPIHEIDNHPYKVVGLTTRAL</sequence>
<dbReference type="EMBL" id="AACS02000004">
    <property type="protein sequence ID" value="EAU83177.2"/>
    <property type="molecule type" value="Genomic_DNA"/>
</dbReference>
<accession>A8P433</accession>
<evidence type="ECO:0000313" key="5">
    <source>
        <dbReference type="Proteomes" id="UP000001861"/>
    </source>
</evidence>
<feature type="compositionally biased region" description="Polar residues" evidence="2">
    <location>
        <begin position="161"/>
        <end position="177"/>
    </location>
</feature>
<dbReference type="RefSeq" id="XP_001838668.2">
    <property type="nucleotide sequence ID" value="XM_001838616.2"/>
</dbReference>
<reference evidence="4 5" key="1">
    <citation type="journal article" date="2010" name="Proc. Natl. Acad. Sci. U.S.A.">
        <title>Insights into evolution of multicellular fungi from the assembled chromosomes of the mushroom Coprinopsis cinerea (Coprinus cinereus).</title>
        <authorList>
            <person name="Stajich J.E."/>
            <person name="Wilke S.K."/>
            <person name="Ahren D."/>
            <person name="Au C.H."/>
            <person name="Birren B.W."/>
            <person name="Borodovsky M."/>
            <person name="Burns C."/>
            <person name="Canback B."/>
            <person name="Casselton L.A."/>
            <person name="Cheng C.K."/>
            <person name="Deng J."/>
            <person name="Dietrich F.S."/>
            <person name="Fargo D.C."/>
            <person name="Farman M.L."/>
            <person name="Gathman A.C."/>
            <person name="Goldberg J."/>
            <person name="Guigo R."/>
            <person name="Hoegger P.J."/>
            <person name="Hooker J.B."/>
            <person name="Huggins A."/>
            <person name="James T.Y."/>
            <person name="Kamada T."/>
            <person name="Kilaru S."/>
            <person name="Kodira C."/>
            <person name="Kues U."/>
            <person name="Kupfer D."/>
            <person name="Kwan H.S."/>
            <person name="Lomsadze A."/>
            <person name="Li W."/>
            <person name="Lilly W.W."/>
            <person name="Ma L.J."/>
            <person name="Mackey A.J."/>
            <person name="Manning G."/>
            <person name="Martin F."/>
            <person name="Muraguchi H."/>
            <person name="Natvig D.O."/>
            <person name="Palmerini H."/>
            <person name="Ramesh M.A."/>
            <person name="Rehmeyer C.J."/>
            <person name="Roe B.A."/>
            <person name="Shenoy N."/>
            <person name="Stanke M."/>
            <person name="Ter-Hovhannisyan V."/>
            <person name="Tunlid A."/>
            <person name="Velagapudi R."/>
            <person name="Vision T.J."/>
            <person name="Zeng Q."/>
            <person name="Zolan M.E."/>
            <person name="Pukkila P.J."/>
        </authorList>
    </citation>
    <scope>NUCLEOTIDE SEQUENCE [LARGE SCALE GENOMIC DNA]</scope>
    <source>
        <strain evidence="5">Okayama-7 / 130 / ATCC MYA-4618 / FGSC 9003</strain>
    </source>
</reference>
<gene>
    <name evidence="4" type="ORF">CC1G_07859</name>
</gene>
<dbReference type="OrthoDB" id="6247875at2759"/>
<dbReference type="InterPro" id="IPR036910">
    <property type="entry name" value="HMG_box_dom_sf"/>
</dbReference>
<keyword evidence="1" id="KW-0539">Nucleus</keyword>
<feature type="DNA-binding region" description="HMG box" evidence="1">
    <location>
        <begin position="7"/>
        <end position="57"/>
    </location>
</feature>
<dbReference type="GO" id="GO:0005634">
    <property type="term" value="C:nucleus"/>
    <property type="evidence" value="ECO:0007669"/>
    <property type="project" value="UniProtKB-UniRule"/>
</dbReference>
<dbReference type="HOGENOM" id="CLU_1053805_0_0_1"/>
<feature type="compositionally biased region" description="Basic and acidic residues" evidence="2">
    <location>
        <begin position="71"/>
        <end position="80"/>
    </location>
</feature>
<evidence type="ECO:0000256" key="2">
    <source>
        <dbReference type="SAM" id="MobiDB-lite"/>
    </source>
</evidence>
<evidence type="ECO:0000259" key="3">
    <source>
        <dbReference type="PROSITE" id="PS50118"/>
    </source>
</evidence>
<name>A8P433_COPC7</name>
<dbReference type="Proteomes" id="UP000001861">
    <property type="component" value="Unassembled WGS sequence"/>
</dbReference>
<dbReference type="InParanoid" id="A8P433"/>
<dbReference type="KEGG" id="cci:CC1G_07859"/>
<dbReference type="AlphaFoldDB" id="A8P433"/>
<keyword evidence="5" id="KW-1185">Reference proteome</keyword>
<protein>
    <recommendedName>
        <fullName evidence="3">HMG box domain-containing protein</fullName>
    </recommendedName>
</protein>
<dbReference type="PROSITE" id="PS50118">
    <property type="entry name" value="HMG_BOX_2"/>
    <property type="match status" value="1"/>
</dbReference>
<proteinExistence type="predicted"/>
<evidence type="ECO:0000313" key="4">
    <source>
        <dbReference type="EMBL" id="EAU83177.2"/>
    </source>
</evidence>
<dbReference type="Pfam" id="PF00505">
    <property type="entry name" value="HMG_box"/>
    <property type="match status" value="1"/>
</dbReference>
<dbReference type="GeneID" id="6015261"/>
<keyword evidence="1" id="KW-0238">DNA-binding</keyword>
<organism evidence="4 5">
    <name type="scientific">Coprinopsis cinerea (strain Okayama-7 / 130 / ATCC MYA-4618 / FGSC 9003)</name>
    <name type="common">Inky cap fungus</name>
    <name type="synonym">Hormographiella aspergillata</name>
    <dbReference type="NCBI Taxonomy" id="240176"/>
    <lineage>
        <taxon>Eukaryota</taxon>
        <taxon>Fungi</taxon>
        <taxon>Dikarya</taxon>
        <taxon>Basidiomycota</taxon>
        <taxon>Agaricomycotina</taxon>
        <taxon>Agaricomycetes</taxon>
        <taxon>Agaricomycetidae</taxon>
        <taxon>Agaricales</taxon>
        <taxon>Agaricineae</taxon>
        <taxon>Psathyrellaceae</taxon>
        <taxon>Coprinopsis</taxon>
    </lineage>
</organism>
<dbReference type="VEuPathDB" id="FungiDB:CC1G_07859"/>
<dbReference type="InterPro" id="IPR009071">
    <property type="entry name" value="HMG_box_dom"/>
</dbReference>
<dbReference type="Gene3D" id="1.10.30.10">
    <property type="entry name" value="High mobility group box domain"/>
    <property type="match status" value="1"/>
</dbReference>
<comment type="caution">
    <text evidence="4">The sequence shown here is derived from an EMBL/GenBank/DDBJ whole genome shotgun (WGS) entry which is preliminary data.</text>
</comment>